<accession>A0A154P8G3</accession>
<sequence length="62" mass="6713">MPTFFSNTQNTSESPLFGVAVSSSSDFTFVSSMDAKRCPFSSSLHLWQQENVAKVVSGEYGG</sequence>
<evidence type="ECO:0000313" key="1">
    <source>
        <dbReference type="EMBL" id="KZC08143.1"/>
    </source>
</evidence>
<dbReference type="EMBL" id="KQ434844">
    <property type="protein sequence ID" value="KZC08143.1"/>
    <property type="molecule type" value="Genomic_DNA"/>
</dbReference>
<gene>
    <name evidence="1" type="ORF">WN55_10014</name>
</gene>
<name>A0A154P8G3_DUFNO</name>
<reference evidence="1 2" key="1">
    <citation type="submission" date="2015-07" db="EMBL/GenBank/DDBJ databases">
        <title>The genome of Dufourea novaeangliae.</title>
        <authorList>
            <person name="Pan H."/>
            <person name="Kapheim K."/>
        </authorList>
    </citation>
    <scope>NUCLEOTIDE SEQUENCE [LARGE SCALE GENOMIC DNA]</scope>
    <source>
        <strain evidence="1">0120121106</strain>
        <tissue evidence="1">Whole body</tissue>
    </source>
</reference>
<evidence type="ECO:0000313" key="2">
    <source>
        <dbReference type="Proteomes" id="UP000076502"/>
    </source>
</evidence>
<organism evidence="1 2">
    <name type="scientific">Dufourea novaeangliae</name>
    <name type="common">Sweat bee</name>
    <dbReference type="NCBI Taxonomy" id="178035"/>
    <lineage>
        <taxon>Eukaryota</taxon>
        <taxon>Metazoa</taxon>
        <taxon>Ecdysozoa</taxon>
        <taxon>Arthropoda</taxon>
        <taxon>Hexapoda</taxon>
        <taxon>Insecta</taxon>
        <taxon>Pterygota</taxon>
        <taxon>Neoptera</taxon>
        <taxon>Endopterygota</taxon>
        <taxon>Hymenoptera</taxon>
        <taxon>Apocrita</taxon>
        <taxon>Aculeata</taxon>
        <taxon>Apoidea</taxon>
        <taxon>Anthophila</taxon>
        <taxon>Halictidae</taxon>
        <taxon>Rophitinae</taxon>
        <taxon>Dufourea</taxon>
    </lineage>
</organism>
<keyword evidence="2" id="KW-1185">Reference proteome</keyword>
<dbReference type="Proteomes" id="UP000076502">
    <property type="component" value="Unassembled WGS sequence"/>
</dbReference>
<proteinExistence type="predicted"/>
<protein>
    <submittedName>
        <fullName evidence="1">Uncharacterized protein</fullName>
    </submittedName>
</protein>
<dbReference type="AlphaFoldDB" id="A0A154P8G3"/>